<evidence type="ECO:0000313" key="1">
    <source>
        <dbReference type="EMBL" id="KAJ1098962.1"/>
    </source>
</evidence>
<comment type="caution">
    <text evidence="1">The sequence shown here is derived from an EMBL/GenBank/DDBJ whole genome shotgun (WGS) entry which is preliminary data.</text>
</comment>
<evidence type="ECO:0000313" key="2">
    <source>
        <dbReference type="Proteomes" id="UP001066276"/>
    </source>
</evidence>
<proteinExistence type="predicted"/>
<name>A0AAV7M634_PLEWA</name>
<dbReference type="EMBL" id="JANPWB010000014">
    <property type="protein sequence ID" value="KAJ1098962.1"/>
    <property type="molecule type" value="Genomic_DNA"/>
</dbReference>
<gene>
    <name evidence="1" type="ORF">NDU88_004069</name>
</gene>
<accession>A0AAV7M634</accession>
<organism evidence="1 2">
    <name type="scientific">Pleurodeles waltl</name>
    <name type="common">Iberian ribbed newt</name>
    <dbReference type="NCBI Taxonomy" id="8319"/>
    <lineage>
        <taxon>Eukaryota</taxon>
        <taxon>Metazoa</taxon>
        <taxon>Chordata</taxon>
        <taxon>Craniata</taxon>
        <taxon>Vertebrata</taxon>
        <taxon>Euteleostomi</taxon>
        <taxon>Amphibia</taxon>
        <taxon>Batrachia</taxon>
        <taxon>Caudata</taxon>
        <taxon>Salamandroidea</taxon>
        <taxon>Salamandridae</taxon>
        <taxon>Pleurodelinae</taxon>
        <taxon>Pleurodeles</taxon>
    </lineage>
</organism>
<dbReference type="Proteomes" id="UP001066276">
    <property type="component" value="Chromosome 10"/>
</dbReference>
<keyword evidence="2" id="KW-1185">Reference proteome</keyword>
<reference evidence="1" key="1">
    <citation type="journal article" date="2022" name="bioRxiv">
        <title>Sequencing and chromosome-scale assembly of the giantPleurodeles waltlgenome.</title>
        <authorList>
            <person name="Brown T."/>
            <person name="Elewa A."/>
            <person name="Iarovenko S."/>
            <person name="Subramanian E."/>
            <person name="Araus A.J."/>
            <person name="Petzold A."/>
            <person name="Susuki M."/>
            <person name="Suzuki K.-i.T."/>
            <person name="Hayashi T."/>
            <person name="Toyoda A."/>
            <person name="Oliveira C."/>
            <person name="Osipova E."/>
            <person name="Leigh N.D."/>
            <person name="Simon A."/>
            <person name="Yun M.H."/>
        </authorList>
    </citation>
    <scope>NUCLEOTIDE SEQUENCE</scope>
    <source>
        <strain evidence="1">20211129_DDA</strain>
        <tissue evidence="1">Liver</tissue>
    </source>
</reference>
<protein>
    <submittedName>
        <fullName evidence="1">Uncharacterized protein</fullName>
    </submittedName>
</protein>
<dbReference type="AlphaFoldDB" id="A0AAV7M634"/>
<sequence length="110" mass="12258">MRKGPRRGTDEDRTYCSELLANDAERLRAEEGSGGVRRGRLSPLGTHKYVCCNAQSSTANIRHISLAERIKLPRACRRAHNTAALQCSTGWVLPLCALFMLDVIKFAIQM</sequence>